<keyword evidence="1" id="KW-0472">Membrane</keyword>
<dbReference type="RefSeq" id="WP_285671722.1">
    <property type="nucleotide sequence ID" value="NZ_BSYI01000014.1"/>
</dbReference>
<accession>A0ABQ6LKJ3</accession>
<keyword evidence="1" id="KW-1133">Transmembrane helix</keyword>
<sequence>MTIFSQFIRDEAGAVTIDWVALTAGILLLGIAVVYAIFETGVVDVVDTINSELSSAVDTDLDTDFDSGTLTQ</sequence>
<dbReference type="EMBL" id="BSYI01000014">
    <property type="protein sequence ID" value="GMG82931.1"/>
    <property type="molecule type" value="Genomic_DNA"/>
</dbReference>
<evidence type="ECO:0000313" key="2">
    <source>
        <dbReference type="EMBL" id="GMG82931.1"/>
    </source>
</evidence>
<keyword evidence="1" id="KW-0812">Transmembrane</keyword>
<evidence type="ECO:0000313" key="3">
    <source>
        <dbReference type="Proteomes" id="UP001239909"/>
    </source>
</evidence>
<reference evidence="2 3" key="1">
    <citation type="submission" date="2023-04" db="EMBL/GenBank/DDBJ databases">
        <title>Marinoamorphus aggregata gen. nov., sp. Nov., isolate from tissue of brittle star Ophioplocus japonicus.</title>
        <authorList>
            <person name="Kawano K."/>
            <person name="Sawayama S."/>
            <person name="Nakagawa S."/>
        </authorList>
    </citation>
    <scope>NUCLEOTIDE SEQUENCE [LARGE SCALE GENOMIC DNA]</scope>
    <source>
        <strain evidence="2 3">NKW23</strain>
    </source>
</reference>
<proteinExistence type="predicted"/>
<protein>
    <recommendedName>
        <fullName evidence="4">Pilus assembly protein</fullName>
    </recommendedName>
</protein>
<organism evidence="2 3">
    <name type="scientific">Paralimibaculum aggregatum</name>
    <dbReference type="NCBI Taxonomy" id="3036245"/>
    <lineage>
        <taxon>Bacteria</taxon>
        <taxon>Pseudomonadati</taxon>
        <taxon>Pseudomonadota</taxon>
        <taxon>Alphaproteobacteria</taxon>
        <taxon>Rhodobacterales</taxon>
        <taxon>Paracoccaceae</taxon>
        <taxon>Paralimibaculum</taxon>
    </lineage>
</organism>
<evidence type="ECO:0008006" key="4">
    <source>
        <dbReference type="Google" id="ProtNLM"/>
    </source>
</evidence>
<feature type="transmembrane region" description="Helical" evidence="1">
    <location>
        <begin position="12"/>
        <end position="38"/>
    </location>
</feature>
<name>A0ABQ6LKJ3_9RHOB</name>
<dbReference type="Proteomes" id="UP001239909">
    <property type="component" value="Unassembled WGS sequence"/>
</dbReference>
<gene>
    <name evidence="2" type="ORF">LNKW23_21440</name>
</gene>
<keyword evidence="3" id="KW-1185">Reference proteome</keyword>
<evidence type="ECO:0000256" key="1">
    <source>
        <dbReference type="SAM" id="Phobius"/>
    </source>
</evidence>
<comment type="caution">
    <text evidence="2">The sequence shown here is derived from an EMBL/GenBank/DDBJ whole genome shotgun (WGS) entry which is preliminary data.</text>
</comment>